<dbReference type="PATRIC" id="fig|1076.23.peg.2808"/>
<dbReference type="SMART" id="SM00100">
    <property type="entry name" value="cNMP"/>
    <property type="match status" value="1"/>
</dbReference>
<feature type="domain" description="HTH crp-type" evidence="5">
    <location>
        <begin position="144"/>
        <end position="210"/>
    </location>
</feature>
<dbReference type="AlphaFoldDB" id="A0A0D7ERN4"/>
<evidence type="ECO:0000313" key="6">
    <source>
        <dbReference type="EMBL" id="KIZ42112.1"/>
    </source>
</evidence>
<reference evidence="6 7" key="1">
    <citation type="submission" date="2014-11" db="EMBL/GenBank/DDBJ databases">
        <title>Genomics and ecophysiology of heterotrophic nitrogen fixing bacteria isolated from estuarine surface water.</title>
        <authorList>
            <person name="Bentzon-Tilia M."/>
            <person name="Severin I."/>
            <person name="Hansen L.H."/>
            <person name="Riemann L."/>
        </authorList>
    </citation>
    <scope>NUCLEOTIDE SEQUENCE [LARGE SCALE GENOMIC DNA]</scope>
    <source>
        <strain evidence="6 7">BAL398</strain>
    </source>
</reference>
<dbReference type="Pfam" id="PF13545">
    <property type="entry name" value="HTH_Crp_2"/>
    <property type="match status" value="1"/>
</dbReference>
<sequence length="252" mass="27520">MPMIRQSPNGLLDSLPAKDYALLLGHLRPIDLLCGQVLIEAGRPLQRVYFPHQGVISSMISVGQGDLVEVAMIGRDGVFGASALFGELSLTSAMMRYPGRASVIDVGHFRAAADSSPALRAALMQHLSTQIMQAEQIAACNASHGVEARLCRRLLQLRELSRSGRMTLTQEAMAQMLAVQRNTISLVAHALRRAGVIRYSRGDLEITDLAGLIRRSCECSMADHISHDLVCNDPQPRRHSRFDDGLAQRSPS</sequence>
<gene>
    <name evidence="6" type="ORF">OO17_13505</name>
</gene>
<name>A0A0D7ERN4_RHOPL</name>
<dbReference type="CDD" id="cd00038">
    <property type="entry name" value="CAP_ED"/>
    <property type="match status" value="1"/>
</dbReference>
<dbReference type="EMBL" id="JXXE01000268">
    <property type="protein sequence ID" value="KIZ42112.1"/>
    <property type="molecule type" value="Genomic_DNA"/>
</dbReference>
<dbReference type="InterPro" id="IPR014710">
    <property type="entry name" value="RmlC-like_jellyroll"/>
</dbReference>
<dbReference type="InterPro" id="IPR018490">
    <property type="entry name" value="cNMP-bd_dom_sf"/>
</dbReference>
<dbReference type="GO" id="GO:0003677">
    <property type="term" value="F:DNA binding"/>
    <property type="evidence" value="ECO:0007669"/>
    <property type="project" value="UniProtKB-KW"/>
</dbReference>
<accession>A0A0D7ERN4</accession>
<dbReference type="Pfam" id="PF00027">
    <property type="entry name" value="cNMP_binding"/>
    <property type="match status" value="1"/>
</dbReference>
<dbReference type="PROSITE" id="PS50042">
    <property type="entry name" value="CNMP_BINDING_3"/>
    <property type="match status" value="1"/>
</dbReference>
<evidence type="ECO:0000259" key="5">
    <source>
        <dbReference type="PROSITE" id="PS51063"/>
    </source>
</evidence>
<dbReference type="InterPro" id="IPR050397">
    <property type="entry name" value="Env_Response_Regulators"/>
</dbReference>
<dbReference type="PANTHER" id="PTHR24567">
    <property type="entry name" value="CRP FAMILY TRANSCRIPTIONAL REGULATORY PROTEIN"/>
    <property type="match status" value="1"/>
</dbReference>
<evidence type="ECO:0000256" key="3">
    <source>
        <dbReference type="ARBA" id="ARBA00023163"/>
    </source>
</evidence>
<protein>
    <submittedName>
        <fullName evidence="6">Crp/Fnr family transcriptional regulator</fullName>
    </submittedName>
</protein>
<evidence type="ECO:0000259" key="4">
    <source>
        <dbReference type="PROSITE" id="PS50042"/>
    </source>
</evidence>
<dbReference type="GO" id="GO:0005829">
    <property type="term" value="C:cytosol"/>
    <property type="evidence" value="ECO:0007669"/>
    <property type="project" value="TreeGrafter"/>
</dbReference>
<evidence type="ECO:0000256" key="2">
    <source>
        <dbReference type="ARBA" id="ARBA00023125"/>
    </source>
</evidence>
<comment type="caution">
    <text evidence="6">The sequence shown here is derived from an EMBL/GenBank/DDBJ whole genome shotgun (WGS) entry which is preliminary data.</text>
</comment>
<keyword evidence="2" id="KW-0238">DNA-binding</keyword>
<dbReference type="PANTHER" id="PTHR24567:SF74">
    <property type="entry name" value="HTH-TYPE TRANSCRIPTIONAL REGULATOR ARCR"/>
    <property type="match status" value="1"/>
</dbReference>
<organism evidence="6 7">
    <name type="scientific">Rhodopseudomonas palustris</name>
    <dbReference type="NCBI Taxonomy" id="1076"/>
    <lineage>
        <taxon>Bacteria</taxon>
        <taxon>Pseudomonadati</taxon>
        <taxon>Pseudomonadota</taxon>
        <taxon>Alphaproteobacteria</taxon>
        <taxon>Hyphomicrobiales</taxon>
        <taxon>Nitrobacteraceae</taxon>
        <taxon>Rhodopseudomonas</taxon>
    </lineage>
</organism>
<keyword evidence="1" id="KW-0805">Transcription regulation</keyword>
<dbReference type="PROSITE" id="PS51063">
    <property type="entry name" value="HTH_CRP_2"/>
    <property type="match status" value="1"/>
</dbReference>
<dbReference type="SUPFAM" id="SSF46785">
    <property type="entry name" value="Winged helix' DNA-binding domain"/>
    <property type="match status" value="1"/>
</dbReference>
<dbReference type="OrthoDB" id="7506088at2"/>
<dbReference type="Proteomes" id="UP000032515">
    <property type="component" value="Unassembled WGS sequence"/>
</dbReference>
<dbReference type="InterPro" id="IPR036390">
    <property type="entry name" value="WH_DNA-bd_sf"/>
</dbReference>
<evidence type="ECO:0000256" key="1">
    <source>
        <dbReference type="ARBA" id="ARBA00023015"/>
    </source>
</evidence>
<proteinExistence type="predicted"/>
<dbReference type="GO" id="GO:0003700">
    <property type="term" value="F:DNA-binding transcription factor activity"/>
    <property type="evidence" value="ECO:0007669"/>
    <property type="project" value="TreeGrafter"/>
</dbReference>
<dbReference type="Gene3D" id="2.60.120.10">
    <property type="entry name" value="Jelly Rolls"/>
    <property type="match status" value="1"/>
</dbReference>
<keyword evidence="3" id="KW-0804">Transcription</keyword>
<dbReference type="InterPro" id="IPR012318">
    <property type="entry name" value="HTH_CRP"/>
</dbReference>
<dbReference type="InterPro" id="IPR000595">
    <property type="entry name" value="cNMP-bd_dom"/>
</dbReference>
<evidence type="ECO:0000313" key="7">
    <source>
        <dbReference type="Proteomes" id="UP000032515"/>
    </source>
</evidence>
<dbReference type="SUPFAM" id="SSF51206">
    <property type="entry name" value="cAMP-binding domain-like"/>
    <property type="match status" value="1"/>
</dbReference>
<feature type="domain" description="Cyclic nucleotide-binding" evidence="4">
    <location>
        <begin position="11"/>
        <end position="104"/>
    </location>
</feature>